<dbReference type="GO" id="GO:0016706">
    <property type="term" value="F:2-oxoglutarate-dependent dioxygenase activity"/>
    <property type="evidence" value="ECO:0007669"/>
    <property type="project" value="TreeGrafter"/>
</dbReference>
<reference evidence="8 9" key="1">
    <citation type="submission" date="2019-04" db="EMBL/GenBank/DDBJ databases">
        <title>Friends and foes A comparative genomics studyof 23 Aspergillus species from section Flavi.</title>
        <authorList>
            <consortium name="DOE Joint Genome Institute"/>
            <person name="Kjaerbolling I."/>
            <person name="Vesth T."/>
            <person name="Frisvad J.C."/>
            <person name="Nybo J.L."/>
            <person name="Theobald S."/>
            <person name="Kildgaard S."/>
            <person name="Isbrandt T."/>
            <person name="Kuo A."/>
            <person name="Sato A."/>
            <person name="Lyhne E.K."/>
            <person name="Kogle M.E."/>
            <person name="Wiebenga A."/>
            <person name="Kun R.S."/>
            <person name="Lubbers R.J."/>
            <person name="Makela M.R."/>
            <person name="Barry K."/>
            <person name="Chovatia M."/>
            <person name="Clum A."/>
            <person name="Daum C."/>
            <person name="Haridas S."/>
            <person name="He G."/>
            <person name="LaButti K."/>
            <person name="Lipzen A."/>
            <person name="Mondo S."/>
            <person name="Riley R."/>
            <person name="Salamov A."/>
            <person name="Simmons B.A."/>
            <person name="Magnuson J.K."/>
            <person name="Henrissat B."/>
            <person name="Mortensen U.H."/>
            <person name="Larsen T.O."/>
            <person name="Devries R.P."/>
            <person name="Grigoriev I.V."/>
            <person name="Machida M."/>
            <person name="Baker S.E."/>
            <person name="Andersen M.R."/>
        </authorList>
    </citation>
    <scope>NUCLEOTIDE SEQUENCE [LARGE SCALE GENOMIC DNA]</scope>
    <source>
        <strain evidence="8 9">CBS 763.97</strain>
    </source>
</reference>
<evidence type="ECO:0000313" key="9">
    <source>
        <dbReference type="Proteomes" id="UP000326268"/>
    </source>
</evidence>
<evidence type="ECO:0000256" key="1">
    <source>
        <dbReference type="ARBA" id="ARBA00001954"/>
    </source>
</evidence>
<dbReference type="PANTHER" id="PTHR30468">
    <property type="entry name" value="ALPHA-KETOGLUTARATE-DEPENDENT SULFONATE DIOXYGENASE"/>
    <property type="match status" value="1"/>
</dbReference>
<evidence type="ECO:0000259" key="7">
    <source>
        <dbReference type="Pfam" id="PF02668"/>
    </source>
</evidence>
<dbReference type="GeneID" id="43655991"/>
<accession>A0A5N7AJZ2</accession>
<dbReference type="SUPFAM" id="SSF51197">
    <property type="entry name" value="Clavaminate synthase-like"/>
    <property type="match status" value="1"/>
</dbReference>
<dbReference type="Pfam" id="PF02668">
    <property type="entry name" value="TauD"/>
    <property type="match status" value="1"/>
</dbReference>
<sequence length="330" mass="37374">MGNEVPASYPHYLPVLQIEKSGPLEPFDYYEHGKDADPSFPDLLTEDAQVEDLTPKFGSEVRGIQLSKLTNEGKDQLALFVAQRKVVAFRNQDFAQMRIDEALNYGGYFGRHLVHPTSAAPPGYPEIHIVHRGPEEKTCANALSQRTSAVYWHSDLSFEEQPPGTTFLYVLDGPPSGGDTIFADMVQAYNRLSPEFRKRLHGLNAEHTSIEHIKNEGGNSRRPSITVKHPIVRTHPATGEKALFVNNIMTKRICGYKKEESDFLLRFLFDQAALSHDLQIRLRWKPGTVVVYDNRVTAHAALFDFEDGYRRHLARLTPQAERPYETPFEG</sequence>
<evidence type="ECO:0000256" key="3">
    <source>
        <dbReference type="ARBA" id="ARBA00022723"/>
    </source>
</evidence>
<dbReference type="GO" id="GO:0005737">
    <property type="term" value="C:cytoplasm"/>
    <property type="evidence" value="ECO:0007669"/>
    <property type="project" value="TreeGrafter"/>
</dbReference>
<dbReference type="GO" id="GO:0046872">
    <property type="term" value="F:metal ion binding"/>
    <property type="evidence" value="ECO:0007669"/>
    <property type="project" value="UniProtKB-KW"/>
</dbReference>
<keyword evidence="6" id="KW-0408">Iron</keyword>
<dbReference type="Gene3D" id="3.60.130.10">
    <property type="entry name" value="Clavaminate synthase-like"/>
    <property type="match status" value="1"/>
</dbReference>
<keyword evidence="9" id="KW-1185">Reference proteome</keyword>
<keyword evidence="5" id="KW-0560">Oxidoreductase</keyword>
<dbReference type="Proteomes" id="UP000326268">
    <property type="component" value="Unassembled WGS sequence"/>
</dbReference>
<dbReference type="EMBL" id="ML737567">
    <property type="protein sequence ID" value="KAE8370181.1"/>
    <property type="molecule type" value="Genomic_DNA"/>
</dbReference>
<evidence type="ECO:0000313" key="8">
    <source>
        <dbReference type="EMBL" id="KAE8370181.1"/>
    </source>
</evidence>
<feature type="domain" description="TauD/TfdA-like" evidence="7">
    <location>
        <begin position="49"/>
        <end position="317"/>
    </location>
</feature>
<dbReference type="AlphaFoldDB" id="A0A5N7AJZ2"/>
<dbReference type="RefSeq" id="XP_031933262.1">
    <property type="nucleotide sequence ID" value="XM_032071545.1"/>
</dbReference>
<evidence type="ECO:0000256" key="4">
    <source>
        <dbReference type="ARBA" id="ARBA00022964"/>
    </source>
</evidence>
<organism evidence="8 9">
    <name type="scientific">Aspergillus caelatus</name>
    <dbReference type="NCBI Taxonomy" id="61420"/>
    <lineage>
        <taxon>Eukaryota</taxon>
        <taxon>Fungi</taxon>
        <taxon>Dikarya</taxon>
        <taxon>Ascomycota</taxon>
        <taxon>Pezizomycotina</taxon>
        <taxon>Eurotiomycetes</taxon>
        <taxon>Eurotiomycetidae</taxon>
        <taxon>Eurotiales</taxon>
        <taxon>Aspergillaceae</taxon>
        <taxon>Aspergillus</taxon>
        <taxon>Aspergillus subgen. Circumdati</taxon>
    </lineage>
</organism>
<dbReference type="OrthoDB" id="10257314at2759"/>
<keyword evidence="3" id="KW-0479">Metal-binding</keyword>
<dbReference type="PANTHER" id="PTHR30468:SF1">
    <property type="entry name" value="ALPHA-KETOGLUTARATE-DEPENDENT SULFONATE DIOXYGENASE"/>
    <property type="match status" value="1"/>
</dbReference>
<gene>
    <name evidence="8" type="ORF">BDV27DRAFT_152338</name>
</gene>
<protein>
    <submittedName>
        <fullName evidence="8">Alpha-ketoglutarate-dependent taurine dioxygenase</fullName>
    </submittedName>
</protein>
<keyword evidence="4 8" id="KW-0223">Dioxygenase</keyword>
<evidence type="ECO:0000256" key="6">
    <source>
        <dbReference type="ARBA" id="ARBA00023004"/>
    </source>
</evidence>
<comment type="similarity">
    <text evidence="2">Belongs to the TfdA dioxygenase family.</text>
</comment>
<evidence type="ECO:0000256" key="2">
    <source>
        <dbReference type="ARBA" id="ARBA00005896"/>
    </source>
</evidence>
<dbReference type="FunFam" id="3.60.130.10:FF:000003">
    <property type="entry name" value="Alpha-ketoglutarate-dependent taurine dioxygenase"/>
    <property type="match status" value="1"/>
</dbReference>
<dbReference type="InterPro" id="IPR051323">
    <property type="entry name" value="AtsK-like"/>
</dbReference>
<dbReference type="InterPro" id="IPR003819">
    <property type="entry name" value="TauD/TfdA-like"/>
</dbReference>
<name>A0A5N7AJZ2_9EURO</name>
<proteinExistence type="inferred from homology"/>
<dbReference type="InterPro" id="IPR042098">
    <property type="entry name" value="TauD-like_sf"/>
</dbReference>
<evidence type="ECO:0000256" key="5">
    <source>
        <dbReference type="ARBA" id="ARBA00023002"/>
    </source>
</evidence>
<comment type="cofactor">
    <cofactor evidence="1">
        <name>Fe(2+)</name>
        <dbReference type="ChEBI" id="CHEBI:29033"/>
    </cofactor>
</comment>